<keyword evidence="6" id="KW-0206">Cytoskeleton</keyword>
<evidence type="ECO:0000256" key="2">
    <source>
        <dbReference type="ARBA" id="ARBA00004300"/>
    </source>
</evidence>
<evidence type="ECO:0000256" key="7">
    <source>
        <dbReference type="ARBA" id="ARBA00023273"/>
    </source>
</evidence>
<evidence type="ECO:0000256" key="5">
    <source>
        <dbReference type="ARBA" id="ARBA00023054"/>
    </source>
</evidence>
<evidence type="ECO:0000256" key="4">
    <source>
        <dbReference type="ARBA" id="ARBA00022794"/>
    </source>
</evidence>
<evidence type="ECO:0000313" key="11">
    <source>
        <dbReference type="Proteomes" id="UP001217089"/>
    </source>
</evidence>
<reference evidence="10 11" key="1">
    <citation type="submission" date="2022-12" db="EMBL/GenBank/DDBJ databases">
        <title>Chromosome-level genome of Tegillarca granosa.</title>
        <authorList>
            <person name="Kim J."/>
        </authorList>
    </citation>
    <scope>NUCLEOTIDE SEQUENCE [LARGE SCALE GENOMIC DNA]</scope>
    <source>
        <strain evidence="10">Teg-2019</strain>
        <tissue evidence="10">Adductor muscle</tissue>
    </source>
</reference>
<organism evidence="10 11">
    <name type="scientific">Tegillarca granosa</name>
    <name type="common">Malaysian cockle</name>
    <name type="synonym">Anadara granosa</name>
    <dbReference type="NCBI Taxonomy" id="220873"/>
    <lineage>
        <taxon>Eukaryota</taxon>
        <taxon>Metazoa</taxon>
        <taxon>Spiralia</taxon>
        <taxon>Lophotrochozoa</taxon>
        <taxon>Mollusca</taxon>
        <taxon>Bivalvia</taxon>
        <taxon>Autobranchia</taxon>
        <taxon>Pteriomorphia</taxon>
        <taxon>Arcoida</taxon>
        <taxon>Arcoidea</taxon>
        <taxon>Arcidae</taxon>
        <taxon>Tegillarca</taxon>
    </lineage>
</organism>
<evidence type="ECO:0000313" key="10">
    <source>
        <dbReference type="EMBL" id="KAJ8303586.1"/>
    </source>
</evidence>
<keyword evidence="4" id="KW-0970">Cilium biogenesis/degradation</keyword>
<feature type="coiled-coil region" evidence="8">
    <location>
        <begin position="194"/>
        <end position="249"/>
    </location>
</feature>
<feature type="coiled-coil region" evidence="8">
    <location>
        <begin position="26"/>
        <end position="53"/>
    </location>
</feature>
<name>A0ABQ9EGP7_TEGGR</name>
<comment type="caution">
    <text evidence="10">The sequence shown here is derived from an EMBL/GenBank/DDBJ whole genome shotgun (WGS) entry which is preliminary data.</text>
</comment>
<keyword evidence="5 8" id="KW-0175">Coiled coil</keyword>
<sequence>MQISNRLCFIMSFPDIHTCIKLTSEFEELKKKYTKIKHQRDEYQKELEKYREKDHLENLLKKFVTTRETYVQTEPSRSWGQQGVYIQSRTKEDKISDADKTNKLLSMHNQLMRRYEKEVKNNLTHIETITELKLKISDYENKLHEERDKVARLEKDIYNDQMRRSRVTSAKQKDKQRDRSQSPPNNQVHSTKYVDGIRKEREKLRKENKKLKEELKGLDFGFFEEIEDIKFALQQSAKLNKEYEKTIKKLCMKFGVPCPDFEKFIGGQT</sequence>
<dbReference type="InterPro" id="IPR026201">
    <property type="entry name" value="Cep290"/>
</dbReference>
<evidence type="ECO:0000256" key="8">
    <source>
        <dbReference type="SAM" id="Coils"/>
    </source>
</evidence>
<feature type="coiled-coil region" evidence="8">
    <location>
        <begin position="129"/>
        <end position="156"/>
    </location>
</feature>
<proteinExistence type="predicted"/>
<evidence type="ECO:0000256" key="3">
    <source>
        <dbReference type="ARBA" id="ARBA00022490"/>
    </source>
</evidence>
<feature type="compositionally biased region" description="Polar residues" evidence="9">
    <location>
        <begin position="181"/>
        <end position="190"/>
    </location>
</feature>
<feature type="compositionally biased region" description="Basic and acidic residues" evidence="9">
    <location>
        <begin position="171"/>
        <end position="180"/>
    </location>
</feature>
<keyword evidence="11" id="KW-1185">Reference proteome</keyword>
<dbReference type="Proteomes" id="UP001217089">
    <property type="component" value="Unassembled WGS sequence"/>
</dbReference>
<evidence type="ECO:0000256" key="9">
    <source>
        <dbReference type="SAM" id="MobiDB-lite"/>
    </source>
</evidence>
<feature type="region of interest" description="Disordered" evidence="9">
    <location>
        <begin position="161"/>
        <end position="192"/>
    </location>
</feature>
<dbReference type="PANTHER" id="PTHR18879">
    <property type="entry name" value="CENTROSOMAL PROTEIN OF 290 KDA"/>
    <property type="match status" value="1"/>
</dbReference>
<dbReference type="EMBL" id="JARBDR010000917">
    <property type="protein sequence ID" value="KAJ8303586.1"/>
    <property type="molecule type" value="Genomic_DNA"/>
</dbReference>
<evidence type="ECO:0000256" key="6">
    <source>
        <dbReference type="ARBA" id="ARBA00023212"/>
    </source>
</evidence>
<evidence type="ECO:0000256" key="1">
    <source>
        <dbReference type="ARBA" id="ARBA00004120"/>
    </source>
</evidence>
<accession>A0ABQ9EGP7</accession>
<comment type="subcellular location">
    <subcellularLocation>
        <location evidence="1">Cytoplasm</location>
        <location evidence="1">Cytoskeleton</location>
        <location evidence="1">Cilium basal body</location>
    </subcellularLocation>
    <subcellularLocation>
        <location evidence="2">Cytoplasm</location>
        <location evidence="2">Cytoskeleton</location>
        <location evidence="2">Microtubule organizing center</location>
        <location evidence="2">Centrosome</location>
    </subcellularLocation>
</comment>
<keyword evidence="3" id="KW-0963">Cytoplasm</keyword>
<protein>
    <submittedName>
        <fullName evidence="10">Uncharacterized protein</fullName>
    </submittedName>
</protein>
<keyword evidence="7" id="KW-0966">Cell projection</keyword>
<gene>
    <name evidence="10" type="ORF">KUTeg_019982</name>
</gene>
<dbReference type="PANTHER" id="PTHR18879:SF20">
    <property type="entry name" value="CENTROSOMAL PROTEIN OF 290 KDA"/>
    <property type="match status" value="1"/>
</dbReference>